<dbReference type="GO" id="GO:0005634">
    <property type="term" value="C:nucleus"/>
    <property type="evidence" value="ECO:0007669"/>
    <property type="project" value="UniProtKB-SubCell"/>
</dbReference>
<evidence type="ECO:0000256" key="4">
    <source>
        <dbReference type="ARBA" id="ARBA00022895"/>
    </source>
</evidence>
<evidence type="ECO:0000256" key="2">
    <source>
        <dbReference type="ARBA" id="ARBA00004574"/>
    </source>
</evidence>
<keyword evidence="5" id="KW-0539">Nucleus</keyword>
<dbReference type="InterPro" id="IPR016024">
    <property type="entry name" value="ARM-type_fold"/>
</dbReference>
<keyword evidence="9" id="KW-1185">Reference proteome</keyword>
<dbReference type="InterPro" id="IPR022031">
    <property type="entry name" value="Rif1_N"/>
</dbReference>
<proteinExistence type="predicted"/>
<dbReference type="GO" id="GO:0000723">
    <property type="term" value="P:telomere maintenance"/>
    <property type="evidence" value="ECO:0007669"/>
    <property type="project" value="TreeGrafter"/>
</dbReference>
<keyword evidence="4" id="KW-0779">Telomere</keyword>
<evidence type="ECO:0000313" key="8">
    <source>
        <dbReference type="EMBL" id="RLM54480.1"/>
    </source>
</evidence>
<evidence type="ECO:0000256" key="6">
    <source>
        <dbReference type="ARBA" id="ARBA00023306"/>
    </source>
</evidence>
<dbReference type="OrthoDB" id="5399929at2759"/>
<name>A0A3L6PAI9_PANMI</name>
<dbReference type="PANTHER" id="PTHR22928:SF3">
    <property type="entry name" value="TELOMERE-ASSOCIATED PROTEIN RIF1"/>
    <property type="match status" value="1"/>
</dbReference>
<evidence type="ECO:0000259" key="7">
    <source>
        <dbReference type="Pfam" id="PF12231"/>
    </source>
</evidence>
<evidence type="ECO:0000256" key="1">
    <source>
        <dbReference type="ARBA" id="ARBA00004123"/>
    </source>
</evidence>
<gene>
    <name evidence="8" type="ORF">C2845_PM10G04000</name>
</gene>
<dbReference type="PANTHER" id="PTHR22928">
    <property type="entry name" value="TELOMERE-ASSOCIATED PROTEIN RIF1"/>
    <property type="match status" value="1"/>
</dbReference>
<dbReference type="AlphaFoldDB" id="A0A3L6PAI9"/>
<sequence length="951" mass="106298">MPPPPSVSREVAEIAAEPDRAAAYAWLLHLQRGCADDPSAAADLAAELPSPLLPLLLRDVADTDEAVAAPALKCLGFALYHPVLVSTISAQMAQAVLDTLVQLIMNTRMKSVCNLGIWCVSVQQLEPSIIEDRAYPVVTAIVHALDNPFGSLSTTLEAAQAIMKLACQSHKRMRELSSLWVPPIYRRLLSADKPERDMAERCLIKVSCVILPPQPLLSKAVALDLERKLLCRMMNMLDDPSKKVQAVRSWGWIISLLGTDAVNNRPLLNKLLKVPEQMFIDLDTQVQIATMASESVGQETVVAPLEPREHATAQLDILGTILNPELFQDMIPEKMLIVMDSATEIFRFVLVGVQIELKEKGSCEQVRLCITDLCKFVKTKFFLDHVGKHSGNKCAMLLEFGLQFVKVIVGELDHSLLNSEKIEICLDIKYIKENQSAECSPKVSFPRIRPLSYMEMVSPAVYAAALSLSMVAQYTGELSHGDTEKLAFILSSSDILKSLHAVVSFMYMQIMCPMFNRQRLKWLMLWNIVAKHLNEKLISYLNASFRASSCDVLHQFFCYPFFSFLYPGGLSVLWNAENSSCAPVMQDLEVELAVEVYRSLCTSSCNSKAASKVFFEGFYDYLVNIIDEHMALNIQHCPEKFENTAILSALGEVVIGLLENDQILAYANQELNETNEDFTGCRQPNLLLSCLNLANRFMRFSIFGFKANPTGQHQVTSRFFQSLSNFVGHVMLKKDILLLSEIIDQLTEWFSLSATLYCEMQQGKIIYQLEKLWLKILECLNISQLISDGPFSQKQQLLQVALNHPHRAISVATASACRAEANIKTSLHSGCLGPKLDGLLMDRRKGHNSSIGGKAIAREEIDISSRVVLPTLKKRTKHTERDAGSLKISAGLGRKRLNIMKYSTKPKELNKNTVHIGGISSRIDSVFSPRCVESKECRKPELILEMLKRKR</sequence>
<organism evidence="8 9">
    <name type="scientific">Panicum miliaceum</name>
    <name type="common">Proso millet</name>
    <name type="synonym">Broomcorn millet</name>
    <dbReference type="NCBI Taxonomy" id="4540"/>
    <lineage>
        <taxon>Eukaryota</taxon>
        <taxon>Viridiplantae</taxon>
        <taxon>Streptophyta</taxon>
        <taxon>Embryophyta</taxon>
        <taxon>Tracheophyta</taxon>
        <taxon>Spermatophyta</taxon>
        <taxon>Magnoliopsida</taxon>
        <taxon>Liliopsida</taxon>
        <taxon>Poales</taxon>
        <taxon>Poaceae</taxon>
        <taxon>PACMAD clade</taxon>
        <taxon>Panicoideae</taxon>
        <taxon>Panicodae</taxon>
        <taxon>Paniceae</taxon>
        <taxon>Panicinae</taxon>
        <taxon>Panicum</taxon>
        <taxon>Panicum sect. Panicum</taxon>
    </lineage>
</organism>
<dbReference type="GO" id="GO:0000781">
    <property type="term" value="C:chromosome, telomeric region"/>
    <property type="evidence" value="ECO:0007669"/>
    <property type="project" value="UniProtKB-SubCell"/>
</dbReference>
<dbReference type="Proteomes" id="UP000275267">
    <property type="component" value="Unassembled WGS sequence"/>
</dbReference>
<keyword evidence="3" id="KW-0158">Chromosome</keyword>
<dbReference type="Pfam" id="PF12231">
    <property type="entry name" value="Rif1_N"/>
    <property type="match status" value="1"/>
</dbReference>
<keyword evidence="6" id="KW-0131">Cell cycle</keyword>
<comment type="caution">
    <text evidence="8">The sequence shown here is derived from an EMBL/GenBank/DDBJ whole genome shotgun (WGS) entry which is preliminary data.</text>
</comment>
<evidence type="ECO:0000256" key="3">
    <source>
        <dbReference type="ARBA" id="ARBA00022454"/>
    </source>
</evidence>
<dbReference type="STRING" id="4540.A0A3L6PAI9"/>
<dbReference type="EMBL" id="PQIB02000018">
    <property type="protein sequence ID" value="RLM54480.1"/>
    <property type="molecule type" value="Genomic_DNA"/>
</dbReference>
<protein>
    <recommendedName>
        <fullName evidence="7">Telomere-associated protein Rif1 N-terminal domain-containing protein</fullName>
    </recommendedName>
</protein>
<reference evidence="9" key="1">
    <citation type="journal article" date="2019" name="Nat. Commun.">
        <title>The genome of broomcorn millet.</title>
        <authorList>
            <person name="Zou C."/>
            <person name="Miki D."/>
            <person name="Li D."/>
            <person name="Tang Q."/>
            <person name="Xiao L."/>
            <person name="Rajput S."/>
            <person name="Deng P."/>
            <person name="Jia W."/>
            <person name="Huang R."/>
            <person name="Zhang M."/>
            <person name="Sun Y."/>
            <person name="Hu J."/>
            <person name="Fu X."/>
            <person name="Schnable P.S."/>
            <person name="Li F."/>
            <person name="Zhang H."/>
            <person name="Feng B."/>
            <person name="Zhu X."/>
            <person name="Liu R."/>
            <person name="Schnable J.C."/>
            <person name="Zhu J.-K."/>
            <person name="Zhang H."/>
        </authorList>
    </citation>
    <scope>NUCLEOTIDE SEQUENCE [LARGE SCALE GENOMIC DNA]</scope>
</reference>
<comment type="subcellular location">
    <subcellularLocation>
        <location evidence="2">Chromosome</location>
        <location evidence="2">Telomere</location>
    </subcellularLocation>
    <subcellularLocation>
        <location evidence="1">Nucleus</location>
    </subcellularLocation>
</comment>
<dbReference type="SUPFAM" id="SSF48371">
    <property type="entry name" value="ARM repeat"/>
    <property type="match status" value="1"/>
</dbReference>
<evidence type="ECO:0000313" key="9">
    <source>
        <dbReference type="Proteomes" id="UP000275267"/>
    </source>
</evidence>
<accession>A0A3L6PAI9</accession>
<feature type="domain" description="Telomere-associated protein Rif1 N-terminal" evidence="7">
    <location>
        <begin position="64"/>
        <end position="291"/>
    </location>
</feature>
<evidence type="ECO:0000256" key="5">
    <source>
        <dbReference type="ARBA" id="ARBA00023242"/>
    </source>
</evidence>